<keyword evidence="2" id="KW-0472">Membrane</keyword>
<evidence type="ECO:0000313" key="4">
    <source>
        <dbReference type="Proteomes" id="UP000193411"/>
    </source>
</evidence>
<feature type="region of interest" description="Disordered" evidence="1">
    <location>
        <begin position="343"/>
        <end position="362"/>
    </location>
</feature>
<dbReference type="GO" id="GO:0000278">
    <property type="term" value="P:mitotic cell cycle"/>
    <property type="evidence" value="ECO:0007669"/>
    <property type="project" value="TreeGrafter"/>
</dbReference>
<dbReference type="GO" id="GO:0072354">
    <property type="term" value="F:histone H3T3 kinase activity"/>
    <property type="evidence" value="ECO:0007669"/>
    <property type="project" value="TreeGrafter"/>
</dbReference>
<dbReference type="Pfam" id="PF12330">
    <property type="entry name" value="Haspin_kinase"/>
    <property type="match status" value="1"/>
</dbReference>
<dbReference type="PANTHER" id="PTHR24419:SF18">
    <property type="entry name" value="SERINE_THREONINE-PROTEIN KINASE HASPIN"/>
    <property type="match status" value="1"/>
</dbReference>
<dbReference type="GO" id="GO:0005634">
    <property type="term" value="C:nucleus"/>
    <property type="evidence" value="ECO:0007669"/>
    <property type="project" value="TreeGrafter"/>
</dbReference>
<feature type="transmembrane region" description="Helical" evidence="2">
    <location>
        <begin position="452"/>
        <end position="472"/>
    </location>
</feature>
<sequence>MLLGFVDKLMYLKQTHEQVQNGVITFDPCKPKFGFRNMEQLCPFRMDEIKGFPCVVYNRMSDPVKIAVKVVPLEKKYDQESHPYKIELGLLKEFSKLVVDNVSPHLTWFFGDLDIPNNKKCMTLFPLKYFQPYINKHCNVLFTEYVPGGSIEEWAQDTTGTVAQWKYIIFSIVWTLVVLQDKYKFTHCDLHYGNVLIDSSINPKDKTVLSYTLKTKDGKKEFVVKNCGIIPKIWDLEFSLVENQVSVPHNPFGRYGNNVPHNFNPYYDLHQFLISLLELDIPECIEDFILSVYPEQVIPEMYSSSDSDSCSSELSMVSDMSSQSSDEEYDNMYYHTDEEMHSISVSDDESQVSGSTSSESDDNAFVKEDRLVNGAEKLVKLPTPLDLLHHPFFSEYKKCPSPDSKIVKFEYTMSTPLVLDEESHESVPVEKFEPSESRIVKGFRYIWSEFKLLIIVFSAVLIATYVPFAMYIDKIPLSQHIPIGMKDNVATALVSAVSVLKTLKAFGAVQVGSVFTAGPSGVIGDLTDTSFTVDKGTVTQATSPTTAVTLNRSAGVITTLTFTTGAGATTSFTFNNSMISASSVVILTTSYSATIGTSGVPLVTINNVSNGSCTVNVSNIGDNALNGTLRIHFLVC</sequence>
<evidence type="ECO:0000256" key="2">
    <source>
        <dbReference type="SAM" id="Phobius"/>
    </source>
</evidence>
<dbReference type="Proteomes" id="UP000193411">
    <property type="component" value="Unassembled WGS sequence"/>
</dbReference>
<comment type="caution">
    <text evidence="3">The sequence shown here is derived from an EMBL/GenBank/DDBJ whole genome shotgun (WGS) entry which is preliminary data.</text>
</comment>
<feature type="region of interest" description="Disordered" evidence="1">
    <location>
        <begin position="304"/>
        <end position="324"/>
    </location>
</feature>
<reference evidence="3 4" key="1">
    <citation type="submission" date="2016-07" db="EMBL/GenBank/DDBJ databases">
        <title>Pervasive Adenine N6-methylation of Active Genes in Fungi.</title>
        <authorList>
            <consortium name="DOE Joint Genome Institute"/>
            <person name="Mondo S.J."/>
            <person name="Dannebaum R.O."/>
            <person name="Kuo R.C."/>
            <person name="Labutti K."/>
            <person name="Haridas S."/>
            <person name="Kuo A."/>
            <person name="Salamov A."/>
            <person name="Ahrendt S.R."/>
            <person name="Lipzen A."/>
            <person name="Sullivan W."/>
            <person name="Andreopoulos W.B."/>
            <person name="Clum A."/>
            <person name="Lindquist E."/>
            <person name="Daum C."/>
            <person name="Ramamoorthy G.K."/>
            <person name="Gryganskyi A."/>
            <person name="Culley D."/>
            <person name="Magnuson J.K."/>
            <person name="James T.Y."/>
            <person name="O'Malley M.A."/>
            <person name="Stajich J.E."/>
            <person name="Spatafora J.W."/>
            <person name="Visel A."/>
            <person name="Grigoriev I.V."/>
        </authorList>
    </citation>
    <scope>NUCLEOTIDE SEQUENCE [LARGE SCALE GENOMIC DNA]</scope>
    <source>
        <strain evidence="3 4">PL171</strain>
    </source>
</reference>
<evidence type="ECO:0000256" key="1">
    <source>
        <dbReference type="SAM" id="MobiDB-lite"/>
    </source>
</evidence>
<protein>
    <recommendedName>
        <fullName evidence="5">Protein kinase domain-containing protein</fullName>
    </recommendedName>
</protein>
<dbReference type="GO" id="GO:0005737">
    <property type="term" value="C:cytoplasm"/>
    <property type="evidence" value="ECO:0007669"/>
    <property type="project" value="TreeGrafter"/>
</dbReference>
<dbReference type="SUPFAM" id="SSF56112">
    <property type="entry name" value="Protein kinase-like (PK-like)"/>
    <property type="match status" value="1"/>
</dbReference>
<evidence type="ECO:0008006" key="5">
    <source>
        <dbReference type="Google" id="ProtNLM"/>
    </source>
</evidence>
<organism evidence="3 4">
    <name type="scientific">Catenaria anguillulae PL171</name>
    <dbReference type="NCBI Taxonomy" id="765915"/>
    <lineage>
        <taxon>Eukaryota</taxon>
        <taxon>Fungi</taxon>
        <taxon>Fungi incertae sedis</taxon>
        <taxon>Blastocladiomycota</taxon>
        <taxon>Blastocladiomycetes</taxon>
        <taxon>Blastocladiales</taxon>
        <taxon>Catenariaceae</taxon>
        <taxon>Catenaria</taxon>
    </lineage>
</organism>
<dbReference type="GO" id="GO:0035556">
    <property type="term" value="P:intracellular signal transduction"/>
    <property type="evidence" value="ECO:0007669"/>
    <property type="project" value="TreeGrafter"/>
</dbReference>
<dbReference type="PANTHER" id="PTHR24419">
    <property type="entry name" value="INTERLEUKIN-1 RECEPTOR-ASSOCIATED KINASE"/>
    <property type="match status" value="1"/>
</dbReference>
<proteinExistence type="predicted"/>
<keyword evidence="4" id="KW-1185">Reference proteome</keyword>
<evidence type="ECO:0000313" key="3">
    <source>
        <dbReference type="EMBL" id="ORZ29935.1"/>
    </source>
</evidence>
<dbReference type="AlphaFoldDB" id="A0A1Y2H5Y9"/>
<dbReference type="OrthoDB" id="5546855at2759"/>
<accession>A0A1Y2H5Y9</accession>
<dbReference type="Gene3D" id="1.10.510.10">
    <property type="entry name" value="Transferase(Phosphotransferase) domain 1"/>
    <property type="match status" value="1"/>
</dbReference>
<dbReference type="InterPro" id="IPR011009">
    <property type="entry name" value="Kinase-like_dom_sf"/>
</dbReference>
<keyword evidence="2" id="KW-0812">Transmembrane</keyword>
<gene>
    <name evidence="3" type="ORF">BCR44DRAFT_23400</name>
</gene>
<dbReference type="EMBL" id="MCFL01000116">
    <property type="protein sequence ID" value="ORZ29935.1"/>
    <property type="molecule type" value="Genomic_DNA"/>
</dbReference>
<keyword evidence="2" id="KW-1133">Transmembrane helix</keyword>
<name>A0A1Y2H5Y9_9FUNG</name>